<dbReference type="AlphaFoldDB" id="A0A8H6KX46"/>
<protein>
    <submittedName>
        <fullName evidence="1">Uncharacterized protein</fullName>
    </submittedName>
</protein>
<organism evidence="1 2">
    <name type="scientific">Colletotrichum musicola</name>
    <dbReference type="NCBI Taxonomy" id="2175873"/>
    <lineage>
        <taxon>Eukaryota</taxon>
        <taxon>Fungi</taxon>
        <taxon>Dikarya</taxon>
        <taxon>Ascomycota</taxon>
        <taxon>Pezizomycotina</taxon>
        <taxon>Sordariomycetes</taxon>
        <taxon>Hypocreomycetidae</taxon>
        <taxon>Glomerellales</taxon>
        <taxon>Glomerellaceae</taxon>
        <taxon>Colletotrichum</taxon>
        <taxon>Colletotrichum orchidearum species complex</taxon>
    </lineage>
</organism>
<keyword evidence="2" id="KW-1185">Reference proteome</keyword>
<accession>A0A8H6KX46</accession>
<gene>
    <name evidence="1" type="ORF">CMUS01_04293</name>
</gene>
<proteinExistence type="predicted"/>
<sequence>MPNVHNITPKSDLEIPGEALIDWDLSKGSEDGASYSKLGDRGGERETIADISNDVDGEDFSGVAVSLRQDGKRLETQAEPADGFEGLVSASNVNHLESVFDAVSTVPSDYHSYTMNSE</sequence>
<name>A0A8H6KX46_9PEZI</name>
<evidence type="ECO:0000313" key="2">
    <source>
        <dbReference type="Proteomes" id="UP000639643"/>
    </source>
</evidence>
<dbReference type="EMBL" id="WIGM01000115">
    <property type="protein sequence ID" value="KAF6839307.1"/>
    <property type="molecule type" value="Genomic_DNA"/>
</dbReference>
<reference evidence="1" key="1">
    <citation type="journal article" date="2020" name="Phytopathology">
        <title>Genome Sequence Resources of Colletotrichum truncatum, C. plurivorum, C. musicola, and C. sojae: Four Species Pathogenic to Soybean (Glycine max).</title>
        <authorList>
            <person name="Rogerio F."/>
            <person name="Boufleur T.R."/>
            <person name="Ciampi-Guillardi M."/>
            <person name="Sukno S.A."/>
            <person name="Thon M.R."/>
            <person name="Massola Junior N.S."/>
            <person name="Baroncelli R."/>
        </authorList>
    </citation>
    <scope>NUCLEOTIDE SEQUENCE</scope>
    <source>
        <strain evidence="1">LFN0074</strain>
    </source>
</reference>
<evidence type="ECO:0000313" key="1">
    <source>
        <dbReference type="EMBL" id="KAF6839307.1"/>
    </source>
</evidence>
<dbReference type="Proteomes" id="UP000639643">
    <property type="component" value="Unassembled WGS sequence"/>
</dbReference>
<comment type="caution">
    <text evidence="1">The sequence shown here is derived from an EMBL/GenBank/DDBJ whole genome shotgun (WGS) entry which is preliminary data.</text>
</comment>